<accession>A0A395GXL9</accession>
<gene>
    <name evidence="1" type="ORF">BO80DRAFT_476534</name>
</gene>
<dbReference type="RefSeq" id="XP_025574427.1">
    <property type="nucleotide sequence ID" value="XM_025723231.1"/>
</dbReference>
<evidence type="ECO:0000313" key="1">
    <source>
        <dbReference type="EMBL" id="RAL00100.1"/>
    </source>
</evidence>
<dbReference type="GeneID" id="37228096"/>
<protein>
    <submittedName>
        <fullName evidence="1">Uncharacterized protein</fullName>
    </submittedName>
</protein>
<organism evidence="1 2">
    <name type="scientific">Aspergillus ibericus CBS 121593</name>
    <dbReference type="NCBI Taxonomy" id="1448316"/>
    <lineage>
        <taxon>Eukaryota</taxon>
        <taxon>Fungi</taxon>
        <taxon>Dikarya</taxon>
        <taxon>Ascomycota</taxon>
        <taxon>Pezizomycotina</taxon>
        <taxon>Eurotiomycetes</taxon>
        <taxon>Eurotiomycetidae</taxon>
        <taxon>Eurotiales</taxon>
        <taxon>Aspergillaceae</taxon>
        <taxon>Aspergillus</taxon>
        <taxon>Aspergillus subgen. Circumdati</taxon>
    </lineage>
</organism>
<dbReference type="VEuPathDB" id="FungiDB:BO80DRAFT_476534"/>
<name>A0A395GXL9_9EURO</name>
<reference evidence="1 2" key="1">
    <citation type="submission" date="2018-02" db="EMBL/GenBank/DDBJ databases">
        <title>The genomes of Aspergillus section Nigri reveals drivers in fungal speciation.</title>
        <authorList>
            <consortium name="DOE Joint Genome Institute"/>
            <person name="Vesth T.C."/>
            <person name="Nybo J."/>
            <person name="Theobald S."/>
            <person name="Brandl J."/>
            <person name="Frisvad J.C."/>
            <person name="Nielsen K.F."/>
            <person name="Lyhne E.K."/>
            <person name="Kogle M.E."/>
            <person name="Kuo A."/>
            <person name="Riley R."/>
            <person name="Clum A."/>
            <person name="Nolan M."/>
            <person name="Lipzen A."/>
            <person name="Salamov A."/>
            <person name="Henrissat B."/>
            <person name="Wiebenga A."/>
            <person name="De vries R.P."/>
            <person name="Grigoriev I.V."/>
            <person name="Mortensen U.H."/>
            <person name="Andersen M.R."/>
            <person name="Baker S.E."/>
        </authorList>
    </citation>
    <scope>NUCLEOTIDE SEQUENCE [LARGE SCALE GENOMIC DNA]</scope>
    <source>
        <strain evidence="1 2">CBS 121593</strain>
    </source>
</reference>
<dbReference type="EMBL" id="KZ824442">
    <property type="protein sequence ID" value="RAL00100.1"/>
    <property type="molecule type" value="Genomic_DNA"/>
</dbReference>
<sequence>MTPFHYDWNKERLPMGRELCATIAHILDVAGIPNVLWGKYMIFTYDMGPLQEAQAEDAKRVRKVPPPPHERYYITKYDDSISFIIPDDRINDARDALLLAGFPLCTTGCVCFDWKTHEMVPWHHFLGENGNTAENPALKLFRRSDVLFRFPDPDLAPPAPDDPWYMLTNDPRLPADDEERRGANPEGRFDAALWPIKIPTAVKLYEALILLRCRDNDYHSHSDGSWTGWSKYLARSLVKSGRITIPQVGELYRGVIEWDQADRLWFWDGQPSLLRQHLWESKACLLPFRTAAPLIFPCIAGTILWMNTARSTPSFWNIVAGLGTMFGRMANTPTRGMDRKQRTKGRVRRFKRPGMEL</sequence>
<dbReference type="AlphaFoldDB" id="A0A395GXL9"/>
<proteinExistence type="predicted"/>
<evidence type="ECO:0000313" key="2">
    <source>
        <dbReference type="Proteomes" id="UP000249402"/>
    </source>
</evidence>
<dbReference type="Proteomes" id="UP000249402">
    <property type="component" value="Unassembled WGS sequence"/>
</dbReference>
<keyword evidence="2" id="KW-1185">Reference proteome</keyword>
<dbReference type="OrthoDB" id="4499271at2759"/>